<keyword evidence="9" id="KW-0732">Signal</keyword>
<dbReference type="EMBL" id="WVTA01000004">
    <property type="protein sequence ID" value="KAK3214381.1"/>
    <property type="molecule type" value="Genomic_DNA"/>
</dbReference>
<evidence type="ECO:0000256" key="1">
    <source>
        <dbReference type="ARBA" id="ARBA00001913"/>
    </source>
</evidence>
<dbReference type="AlphaFoldDB" id="A0AAN6M4X2"/>
<dbReference type="GO" id="GO:0005975">
    <property type="term" value="P:carbohydrate metabolic process"/>
    <property type="evidence" value="ECO:0007669"/>
    <property type="project" value="InterPro"/>
</dbReference>
<keyword evidence="4 8" id="KW-0378">Hydrolase</keyword>
<dbReference type="GO" id="GO:0004571">
    <property type="term" value="F:mannosyl-oligosaccharide 1,2-alpha-mannosidase activity"/>
    <property type="evidence" value="ECO:0007669"/>
    <property type="project" value="InterPro"/>
</dbReference>
<dbReference type="InterPro" id="IPR012341">
    <property type="entry name" value="6hp_glycosidase-like_sf"/>
</dbReference>
<evidence type="ECO:0000256" key="3">
    <source>
        <dbReference type="ARBA" id="ARBA00007658"/>
    </source>
</evidence>
<feature type="active site" evidence="6">
    <location>
        <position position="490"/>
    </location>
</feature>
<evidence type="ECO:0000256" key="6">
    <source>
        <dbReference type="PIRSR" id="PIRSR601382-1"/>
    </source>
</evidence>
<dbReference type="GO" id="GO:0036503">
    <property type="term" value="P:ERAD pathway"/>
    <property type="evidence" value="ECO:0007669"/>
    <property type="project" value="UniProtKB-ARBA"/>
</dbReference>
<keyword evidence="8" id="KW-0326">Glycosidase</keyword>
<dbReference type="InterPro" id="IPR001382">
    <property type="entry name" value="Glyco_hydro_47"/>
</dbReference>
<evidence type="ECO:0000256" key="9">
    <source>
        <dbReference type="SAM" id="SignalP"/>
    </source>
</evidence>
<dbReference type="PRINTS" id="PR00747">
    <property type="entry name" value="GLYHDRLASE47"/>
</dbReference>
<evidence type="ECO:0000256" key="8">
    <source>
        <dbReference type="RuleBase" id="RU361193"/>
    </source>
</evidence>
<evidence type="ECO:0000256" key="2">
    <source>
        <dbReference type="ARBA" id="ARBA00004922"/>
    </source>
</evidence>
<dbReference type="GO" id="GO:0016020">
    <property type="term" value="C:membrane"/>
    <property type="evidence" value="ECO:0007669"/>
    <property type="project" value="InterPro"/>
</dbReference>
<name>A0AAN6M4X2_9PLEO</name>
<comment type="caution">
    <text evidence="10">The sequence shown here is derived from an EMBL/GenBank/DDBJ whole genome shotgun (WGS) entry which is preliminary data.</text>
</comment>
<gene>
    <name evidence="10" type="ORF">GRF29_28g2908542</name>
</gene>
<comment type="similarity">
    <text evidence="3 8">Belongs to the glycosyl hydrolase 47 family.</text>
</comment>
<organism evidence="10 11">
    <name type="scientific">Pseudopithomyces chartarum</name>
    <dbReference type="NCBI Taxonomy" id="1892770"/>
    <lineage>
        <taxon>Eukaryota</taxon>
        <taxon>Fungi</taxon>
        <taxon>Dikarya</taxon>
        <taxon>Ascomycota</taxon>
        <taxon>Pezizomycotina</taxon>
        <taxon>Dothideomycetes</taxon>
        <taxon>Pleosporomycetidae</taxon>
        <taxon>Pleosporales</taxon>
        <taxon>Massarineae</taxon>
        <taxon>Didymosphaeriaceae</taxon>
        <taxon>Pseudopithomyces</taxon>
    </lineage>
</organism>
<feature type="chain" id="PRO_5043036368" description="alpha-1,2-Mannosidase" evidence="9">
    <location>
        <begin position="27"/>
        <end position="584"/>
    </location>
</feature>
<feature type="active site" evidence="6">
    <location>
        <position position="313"/>
    </location>
</feature>
<dbReference type="Pfam" id="PF01532">
    <property type="entry name" value="Glyco_hydro_47"/>
    <property type="match status" value="1"/>
</dbReference>
<dbReference type="FunFam" id="1.50.10.10:FF:000037">
    <property type="entry name" value="alpha-1,2-Mannosidase"/>
    <property type="match status" value="1"/>
</dbReference>
<feature type="active site" description="Proton donor" evidence="6">
    <location>
        <position position="175"/>
    </location>
</feature>
<dbReference type="GO" id="GO:0005509">
    <property type="term" value="F:calcium ion binding"/>
    <property type="evidence" value="ECO:0007669"/>
    <property type="project" value="InterPro"/>
</dbReference>
<protein>
    <recommendedName>
        <fullName evidence="8">alpha-1,2-Mannosidase</fullName>
        <ecNumber evidence="8">3.2.1.-</ecNumber>
    </recommendedName>
</protein>
<dbReference type="EC" id="3.2.1.-" evidence="8"/>
<evidence type="ECO:0000313" key="10">
    <source>
        <dbReference type="EMBL" id="KAK3214381.1"/>
    </source>
</evidence>
<feature type="signal peptide" evidence="9">
    <location>
        <begin position="1"/>
        <end position="26"/>
    </location>
</feature>
<evidence type="ECO:0000256" key="5">
    <source>
        <dbReference type="ARBA" id="ARBA00023157"/>
    </source>
</evidence>
<feature type="active site" description="Proton donor" evidence="6">
    <location>
        <position position="428"/>
    </location>
</feature>
<dbReference type="InterPro" id="IPR036026">
    <property type="entry name" value="Seven-hairpin_glycosidases"/>
</dbReference>
<dbReference type="InterPro" id="IPR050749">
    <property type="entry name" value="Glycosyl_Hydrolase_47"/>
</dbReference>
<evidence type="ECO:0000256" key="7">
    <source>
        <dbReference type="PIRSR" id="PIRSR601382-3"/>
    </source>
</evidence>
<dbReference type="PANTHER" id="PTHR11742:SF49">
    <property type="entry name" value="ALPHA-1,2-MANNOSIDASE"/>
    <property type="match status" value="1"/>
</dbReference>
<keyword evidence="5 7" id="KW-1015">Disulfide bond</keyword>
<comment type="cofactor">
    <cofactor evidence="1">
        <name>Ca(2+)</name>
        <dbReference type="ChEBI" id="CHEBI:29108"/>
    </cofactor>
</comment>
<comment type="pathway">
    <text evidence="2">Protein modification; protein glycosylation.</text>
</comment>
<dbReference type="Proteomes" id="UP001280581">
    <property type="component" value="Unassembled WGS sequence"/>
</dbReference>
<dbReference type="GO" id="GO:0005783">
    <property type="term" value="C:endoplasmic reticulum"/>
    <property type="evidence" value="ECO:0007669"/>
    <property type="project" value="TreeGrafter"/>
</dbReference>
<keyword evidence="11" id="KW-1185">Reference proteome</keyword>
<dbReference type="Gene3D" id="1.50.10.10">
    <property type="match status" value="1"/>
</dbReference>
<reference evidence="10 11" key="1">
    <citation type="submission" date="2021-02" db="EMBL/GenBank/DDBJ databases">
        <title>Genome assembly of Pseudopithomyces chartarum.</title>
        <authorList>
            <person name="Jauregui R."/>
            <person name="Singh J."/>
            <person name="Voisey C."/>
        </authorList>
    </citation>
    <scope>NUCLEOTIDE SEQUENCE [LARGE SCALE GENOMIC DNA]</scope>
    <source>
        <strain evidence="10 11">AGR01</strain>
    </source>
</reference>
<evidence type="ECO:0000313" key="11">
    <source>
        <dbReference type="Proteomes" id="UP001280581"/>
    </source>
</evidence>
<evidence type="ECO:0000256" key="4">
    <source>
        <dbReference type="ARBA" id="ARBA00022801"/>
    </source>
</evidence>
<accession>A0AAN6M4X2</accession>
<proteinExistence type="inferred from homology"/>
<feature type="disulfide bond" evidence="7">
    <location>
        <begin position="385"/>
        <end position="414"/>
    </location>
</feature>
<sequence>MGHFFRRFSAACAVSVLLLLVYHQLALRNELLPTNGTSSSLITHPVAWKDIPPRYPIPSMVPLPKGTPLPIPRIQHHFGVETVYNKEKRLQRQAAVKEAFLHSWEGYKKHAWLQDEVTPLSAGYRNNFGNRGATLVDALDTLFIMDLHQDFNAALAAIAKIDFSTTAEPVLNVFETNIRYLGGLLSAHDLSDGKHRILLEKAVQLGDMLYGAFDTPNHLPITRWDWVNGALREDQEAPMSALSAELGSLSLEFTRLSQLTGDAKYYDAVQRISNLIEAQQNNTAIPGLIPITVSPVDGDLTGYKTFTFGAMSDSMYEYFPKEYMLLGGLEQQYRTLYEHAIEAGKKHLFFRPLTPQNQDILISGNVRMNSFGLVKLDPEAQHLSCFVGGMVGIAAKIFNRTEELDVARKLVDGCIWAYNSTPTNIMPENFHVVPCDDPLDCEWSTERWHDGIADQAVSQSTNDPKQIIEENALQPGITKIGDRRFMLRPEAIESIFILYRITGDPTLRDTAWDMFTAITNATETPIAHSAIEDVMVQNATQTTKLDECESFWLAETLKYFYLIFSEPDLVSLDDAHIEEFKASN</sequence>
<dbReference type="SUPFAM" id="SSF48225">
    <property type="entry name" value="Seven-hairpin glycosidases"/>
    <property type="match status" value="1"/>
</dbReference>
<dbReference type="PANTHER" id="PTHR11742">
    <property type="entry name" value="MANNOSYL-OLIGOSACCHARIDE ALPHA-1,2-MANNOSIDASE-RELATED"/>
    <property type="match status" value="1"/>
</dbReference>